<evidence type="ECO:0008006" key="3">
    <source>
        <dbReference type="Google" id="ProtNLM"/>
    </source>
</evidence>
<reference evidence="1" key="1">
    <citation type="submission" date="2022-12" db="EMBL/GenBank/DDBJ databases">
        <title>New Phytohabitans aurantiacus sp. RD004123 nov., an actinomycete isolated from soil.</title>
        <authorList>
            <person name="Triningsih D.W."/>
            <person name="Harunari E."/>
            <person name="Igarashi Y."/>
        </authorList>
    </citation>
    <scope>NUCLEOTIDE SEQUENCE</scope>
    <source>
        <strain evidence="1">RD004123</strain>
    </source>
</reference>
<evidence type="ECO:0000313" key="2">
    <source>
        <dbReference type="Proteomes" id="UP001144280"/>
    </source>
</evidence>
<name>A0ABQ5R199_9ACTN</name>
<keyword evidence="2" id="KW-1185">Reference proteome</keyword>
<gene>
    <name evidence="1" type="ORF">Pa4123_58630</name>
</gene>
<protein>
    <recommendedName>
        <fullName evidence="3">Anaphase-promoting complex subunit 4 WD40 domain-containing protein</fullName>
    </recommendedName>
</protein>
<proteinExistence type="predicted"/>
<dbReference type="InterPro" id="IPR011044">
    <property type="entry name" value="Quino_amine_DH_bsu"/>
</dbReference>
<sequence length="91" mass="9800">MRIWDPANGTQLRQFDTDHTAGVDRVHIASDGSFLVAIGSTAVSFWPAWEGRRAAIRHGGGHQSSAPSSRGRLVLMGGPRGLSAYRLISDK</sequence>
<comment type="caution">
    <text evidence="1">The sequence shown here is derived from an EMBL/GenBank/DDBJ whole genome shotgun (WGS) entry which is preliminary data.</text>
</comment>
<dbReference type="SUPFAM" id="SSF50969">
    <property type="entry name" value="YVTN repeat-like/Quinoprotein amine dehydrogenase"/>
    <property type="match status" value="1"/>
</dbReference>
<dbReference type="InterPro" id="IPR015943">
    <property type="entry name" value="WD40/YVTN_repeat-like_dom_sf"/>
</dbReference>
<evidence type="ECO:0000313" key="1">
    <source>
        <dbReference type="EMBL" id="GLI00587.1"/>
    </source>
</evidence>
<organism evidence="1 2">
    <name type="scientific">Phytohabitans aurantiacus</name>
    <dbReference type="NCBI Taxonomy" id="3016789"/>
    <lineage>
        <taxon>Bacteria</taxon>
        <taxon>Bacillati</taxon>
        <taxon>Actinomycetota</taxon>
        <taxon>Actinomycetes</taxon>
        <taxon>Micromonosporales</taxon>
        <taxon>Micromonosporaceae</taxon>
    </lineage>
</organism>
<accession>A0ABQ5R199</accession>
<dbReference type="Gene3D" id="2.130.10.10">
    <property type="entry name" value="YVTN repeat-like/Quinoprotein amine dehydrogenase"/>
    <property type="match status" value="1"/>
</dbReference>
<dbReference type="EMBL" id="BSDI01000033">
    <property type="protein sequence ID" value="GLI00587.1"/>
    <property type="molecule type" value="Genomic_DNA"/>
</dbReference>
<dbReference type="Proteomes" id="UP001144280">
    <property type="component" value="Unassembled WGS sequence"/>
</dbReference>